<dbReference type="InterPro" id="IPR000182">
    <property type="entry name" value="GNAT_dom"/>
</dbReference>
<evidence type="ECO:0000256" key="5">
    <source>
        <dbReference type="ARBA" id="ARBA00023277"/>
    </source>
</evidence>
<feature type="domain" description="N-acetyltransferase" evidence="6">
    <location>
        <begin position="233"/>
        <end position="393"/>
    </location>
</feature>
<name>A0A6L5Y2E3_9FIRM</name>
<dbReference type="Pfam" id="PF13419">
    <property type="entry name" value="HAD_2"/>
    <property type="match status" value="1"/>
</dbReference>
<gene>
    <name evidence="7" type="ORF">FYJ58_10410</name>
</gene>
<dbReference type="EMBL" id="VUMT01000015">
    <property type="protein sequence ID" value="MSS64283.1"/>
    <property type="molecule type" value="Genomic_DNA"/>
</dbReference>
<keyword evidence="7" id="KW-0808">Transferase</keyword>
<evidence type="ECO:0000256" key="3">
    <source>
        <dbReference type="ARBA" id="ARBA00022723"/>
    </source>
</evidence>
<dbReference type="InterPro" id="IPR041492">
    <property type="entry name" value="HAD_2"/>
</dbReference>
<dbReference type="RefSeq" id="WP_154519679.1">
    <property type="nucleotide sequence ID" value="NZ_VUMT01000015.1"/>
</dbReference>
<organism evidence="7 8">
    <name type="scientific">Velocimicrobium porci</name>
    <dbReference type="NCBI Taxonomy" id="2606634"/>
    <lineage>
        <taxon>Bacteria</taxon>
        <taxon>Bacillati</taxon>
        <taxon>Bacillota</taxon>
        <taxon>Clostridia</taxon>
        <taxon>Lachnospirales</taxon>
        <taxon>Lachnospiraceae</taxon>
        <taxon>Velocimicrobium</taxon>
    </lineage>
</organism>
<dbReference type="InterPro" id="IPR023214">
    <property type="entry name" value="HAD_sf"/>
</dbReference>
<dbReference type="PANTHER" id="PTHR46193">
    <property type="entry name" value="6-PHOSPHOGLUCONATE PHOSPHATASE"/>
    <property type="match status" value="1"/>
</dbReference>
<reference evidence="7 8" key="1">
    <citation type="submission" date="2019-08" db="EMBL/GenBank/DDBJ databases">
        <title>In-depth cultivation of the pig gut microbiome towards novel bacterial diversity and tailored functional studies.</title>
        <authorList>
            <person name="Wylensek D."/>
            <person name="Hitch T.C.A."/>
            <person name="Clavel T."/>
        </authorList>
    </citation>
    <scope>NUCLEOTIDE SEQUENCE [LARGE SCALE GENOMIC DNA]</scope>
    <source>
        <strain evidence="7 8">WCA-693-APC-MOT-I</strain>
    </source>
</reference>
<dbReference type="InterPro" id="IPR016181">
    <property type="entry name" value="Acyl_CoA_acyltransferase"/>
</dbReference>
<dbReference type="SFLD" id="SFLDS00003">
    <property type="entry name" value="Haloacid_Dehalogenase"/>
    <property type="match status" value="1"/>
</dbReference>
<dbReference type="Proteomes" id="UP000482209">
    <property type="component" value="Unassembled WGS sequence"/>
</dbReference>
<comment type="cofactor">
    <cofactor evidence="1">
        <name>Mg(2+)</name>
        <dbReference type="ChEBI" id="CHEBI:18420"/>
    </cofactor>
</comment>
<proteinExistence type="inferred from homology"/>
<evidence type="ECO:0000256" key="1">
    <source>
        <dbReference type="ARBA" id="ARBA00001946"/>
    </source>
</evidence>
<dbReference type="NCBIfam" id="TIGR01509">
    <property type="entry name" value="HAD-SF-IA-v3"/>
    <property type="match status" value="1"/>
</dbReference>
<dbReference type="Gene3D" id="3.40.50.1000">
    <property type="entry name" value="HAD superfamily/HAD-like"/>
    <property type="match status" value="1"/>
</dbReference>
<dbReference type="Pfam" id="PF13302">
    <property type="entry name" value="Acetyltransf_3"/>
    <property type="match status" value="1"/>
</dbReference>
<evidence type="ECO:0000256" key="2">
    <source>
        <dbReference type="ARBA" id="ARBA00006171"/>
    </source>
</evidence>
<keyword evidence="4" id="KW-0460">Magnesium</keyword>
<dbReference type="InterPro" id="IPR006439">
    <property type="entry name" value="HAD-SF_hydro_IA"/>
</dbReference>
<dbReference type="PANTHER" id="PTHR46193:SF18">
    <property type="entry name" value="HEXITOL PHOSPHATASE B"/>
    <property type="match status" value="1"/>
</dbReference>
<accession>A0A6L5Y2E3</accession>
<protein>
    <submittedName>
        <fullName evidence="7">GNAT family N-acetyltransferase</fullName>
    </submittedName>
</protein>
<dbReference type="InterPro" id="IPR036412">
    <property type="entry name" value="HAD-like_sf"/>
</dbReference>
<dbReference type="SUPFAM" id="SSF56784">
    <property type="entry name" value="HAD-like"/>
    <property type="match status" value="1"/>
</dbReference>
<dbReference type="AlphaFoldDB" id="A0A6L5Y2E3"/>
<dbReference type="GO" id="GO:0016747">
    <property type="term" value="F:acyltransferase activity, transferring groups other than amino-acyl groups"/>
    <property type="evidence" value="ECO:0007669"/>
    <property type="project" value="InterPro"/>
</dbReference>
<dbReference type="Gene3D" id="1.10.150.240">
    <property type="entry name" value="Putative phosphatase, domain 2"/>
    <property type="match status" value="1"/>
</dbReference>
<keyword evidence="8" id="KW-1185">Reference proteome</keyword>
<dbReference type="InterPro" id="IPR051600">
    <property type="entry name" value="Beta-PGM-like"/>
</dbReference>
<dbReference type="SFLD" id="SFLDG01129">
    <property type="entry name" value="C1.5:_HAD__Beta-PGM__Phosphata"/>
    <property type="match status" value="1"/>
</dbReference>
<comment type="caution">
    <text evidence="7">The sequence shown here is derived from an EMBL/GenBank/DDBJ whole genome shotgun (WGS) entry which is preliminary data.</text>
</comment>
<dbReference type="SFLD" id="SFLDG01135">
    <property type="entry name" value="C1.5.6:_HAD__Beta-PGM__Phospha"/>
    <property type="match status" value="1"/>
</dbReference>
<sequence>MLKAVIFDMDGVIIDSEPLHLLSTQRTLSAYNVDLPMDYLYQFVGSTTANMFETIRSDYQLSVDLNELIELDSKNCKAIYEEKGMIPVDGIQELIKSLYNQGIKLAVASSSPLKRIEAVTKKFGIQKYFTKLISGTTVANPKPAPDIFLETLKQLGVNKKEAVIIEDSKNGTLAAKAADIACIGFINPSSGNQDLYAATAATDSLRALNYKYISDILNRANKIPLTIKETKRLIIRELSVDDVPKLYQIYQNKEVQQYIEKLDEYLEIEIEKQKAYIKNVYSFYGYGLWGVFEKGTNTLIGRCGIQNQTIDKRPEIELSYLLDREHWGCGYAIECCKAVLDYATNELNMNRIVAAIAKENVRSINVAKKLGMKMEKEIFYHGFPCYLYVFSLDDTKKNISIAEKVKKTIKPDTSVYGKRYHKKEEEK</sequence>
<dbReference type="PROSITE" id="PS51186">
    <property type="entry name" value="GNAT"/>
    <property type="match status" value="1"/>
</dbReference>
<dbReference type="Gene3D" id="3.40.630.30">
    <property type="match status" value="1"/>
</dbReference>
<dbReference type="InterPro" id="IPR023198">
    <property type="entry name" value="PGP-like_dom2"/>
</dbReference>
<keyword evidence="3" id="KW-0479">Metal-binding</keyword>
<evidence type="ECO:0000259" key="6">
    <source>
        <dbReference type="PROSITE" id="PS51186"/>
    </source>
</evidence>
<evidence type="ECO:0000256" key="4">
    <source>
        <dbReference type="ARBA" id="ARBA00022842"/>
    </source>
</evidence>
<dbReference type="PRINTS" id="PR00413">
    <property type="entry name" value="HADHALOGNASE"/>
</dbReference>
<comment type="similarity">
    <text evidence="2">Belongs to the HAD-like hydrolase superfamily. CbbY/CbbZ/Gph/YieH family.</text>
</comment>
<evidence type="ECO:0000313" key="8">
    <source>
        <dbReference type="Proteomes" id="UP000482209"/>
    </source>
</evidence>
<evidence type="ECO:0000313" key="7">
    <source>
        <dbReference type="EMBL" id="MSS64283.1"/>
    </source>
</evidence>
<dbReference type="GO" id="GO:0046872">
    <property type="term" value="F:metal ion binding"/>
    <property type="evidence" value="ECO:0007669"/>
    <property type="project" value="UniProtKB-KW"/>
</dbReference>
<keyword evidence="5" id="KW-0119">Carbohydrate metabolism</keyword>
<dbReference type="SUPFAM" id="SSF55729">
    <property type="entry name" value="Acyl-CoA N-acyltransferases (Nat)"/>
    <property type="match status" value="1"/>
</dbReference>